<accession>A0AAX2H6B1</accession>
<name>A0AAX2H6B1_9PSED</name>
<organism evidence="1 2">
    <name type="scientific">Pseudomonas lundensis</name>
    <dbReference type="NCBI Taxonomy" id="86185"/>
    <lineage>
        <taxon>Bacteria</taxon>
        <taxon>Pseudomonadati</taxon>
        <taxon>Pseudomonadota</taxon>
        <taxon>Gammaproteobacteria</taxon>
        <taxon>Pseudomonadales</taxon>
        <taxon>Pseudomonadaceae</taxon>
        <taxon>Pseudomonas</taxon>
    </lineage>
</organism>
<comment type="caution">
    <text evidence="1">The sequence shown here is derived from an EMBL/GenBank/DDBJ whole genome shotgun (WGS) entry which is preliminary data.</text>
</comment>
<proteinExistence type="predicted"/>
<reference evidence="1 2" key="1">
    <citation type="submission" date="2017-08" db="EMBL/GenBank/DDBJ databases">
        <authorList>
            <person name="Chaillou S."/>
        </authorList>
    </citation>
    <scope>NUCLEOTIDE SEQUENCE [LARGE SCALE GENOMIC DNA]</scope>
    <source>
        <strain evidence="1 2">MFPA15A1205</strain>
    </source>
</reference>
<protein>
    <submittedName>
        <fullName evidence="1">Uncharacterized protein</fullName>
    </submittedName>
</protein>
<dbReference type="Proteomes" id="UP000219564">
    <property type="component" value="Unassembled WGS sequence"/>
</dbReference>
<gene>
    <name evidence="1" type="ORF">PLUA15_20136</name>
</gene>
<evidence type="ECO:0000313" key="1">
    <source>
        <dbReference type="EMBL" id="SOB51374.1"/>
    </source>
</evidence>
<dbReference type="EMBL" id="OBKZ01000012">
    <property type="protein sequence ID" value="SOB51374.1"/>
    <property type="molecule type" value="Genomic_DNA"/>
</dbReference>
<sequence length="71" mass="7878">MSPRNCGVCGQKGQSLCLLKRTSHAVYDTRVKYIESLTATGLGWRMSCADHINGLDSIPEVPRETVVHVYQ</sequence>
<dbReference type="AlphaFoldDB" id="A0AAX2H6B1"/>
<evidence type="ECO:0000313" key="2">
    <source>
        <dbReference type="Proteomes" id="UP000219564"/>
    </source>
</evidence>